<evidence type="ECO:0000313" key="1">
    <source>
        <dbReference type="EMBL" id="TEU30112.1"/>
    </source>
</evidence>
<organism evidence="1 2">
    <name type="scientific">Alkanindiges illinoisensis</name>
    <dbReference type="NCBI Taxonomy" id="197183"/>
    <lineage>
        <taxon>Bacteria</taxon>
        <taxon>Pseudomonadati</taxon>
        <taxon>Pseudomonadota</taxon>
        <taxon>Gammaproteobacteria</taxon>
        <taxon>Moraxellales</taxon>
        <taxon>Moraxellaceae</taxon>
        <taxon>Alkanindiges</taxon>
    </lineage>
</organism>
<dbReference type="STRING" id="1120977.GCA_000619845_00202"/>
<dbReference type="AlphaFoldDB" id="A0A4Y7XF72"/>
<comment type="caution">
    <text evidence="1">The sequence shown here is derived from an EMBL/GenBank/DDBJ whole genome shotgun (WGS) entry which is preliminary data.</text>
</comment>
<reference evidence="1 2" key="1">
    <citation type="submission" date="2019-03" db="EMBL/GenBank/DDBJ databases">
        <title>Alkanindiges illinoisensis: a potential pathogenic isolated from ascites of a gastric cancer patient with abdominal metastasis.</title>
        <authorList>
            <person name="Hu X."/>
            <person name="Yang B."/>
            <person name="Yan X."/>
            <person name="Lin L."/>
            <person name="Zhao H."/>
            <person name="Zhou F."/>
            <person name="Su B."/>
            <person name="Chen J."/>
            <person name="Rui Y."/>
            <person name="Wang Q."/>
            <person name="Zheng L."/>
        </authorList>
    </citation>
    <scope>NUCLEOTIDE SEQUENCE [LARGE SCALE GENOMIC DNA]</scope>
    <source>
        <strain evidence="1 2">NFYY 23406</strain>
    </source>
</reference>
<evidence type="ECO:0000313" key="2">
    <source>
        <dbReference type="Proteomes" id="UP000297834"/>
    </source>
</evidence>
<proteinExistence type="predicted"/>
<evidence type="ECO:0008006" key="3">
    <source>
        <dbReference type="Google" id="ProtNLM"/>
    </source>
</evidence>
<dbReference type="Proteomes" id="UP000297834">
    <property type="component" value="Unassembled WGS sequence"/>
</dbReference>
<dbReference type="EMBL" id="SNTY01000012">
    <property type="protein sequence ID" value="TEU30112.1"/>
    <property type="molecule type" value="Genomic_DNA"/>
</dbReference>
<sequence>MGAQINQQSAAAGQTVQSSYTTTDLCVKFKRTARTFLRWQSEKWPNPFPKPISASKGADNVYSAKAVDAWEAAGGLNAQVATSNE</sequence>
<protein>
    <recommendedName>
        <fullName evidence="3">DNA-binding protein</fullName>
    </recommendedName>
</protein>
<accession>A0A4Y7XF72</accession>
<gene>
    <name evidence="1" type="ORF">E2B99_03475</name>
</gene>
<dbReference type="RefSeq" id="WP_134243592.1">
    <property type="nucleotide sequence ID" value="NZ_SNTY01000012.1"/>
</dbReference>
<dbReference type="OrthoDB" id="9838889at2"/>
<name>A0A4Y7XF72_9GAMM</name>
<keyword evidence="2" id="KW-1185">Reference proteome</keyword>